<evidence type="ECO:0000313" key="4">
    <source>
        <dbReference type="Proteomes" id="UP000646548"/>
    </source>
</evidence>
<evidence type="ECO:0000256" key="2">
    <source>
        <dbReference type="SAM" id="SignalP"/>
    </source>
</evidence>
<dbReference type="EMBL" id="WKFB01000147">
    <property type="protein sequence ID" value="KAF6734007.1"/>
    <property type="molecule type" value="Genomic_DNA"/>
</dbReference>
<name>A0A834KWC4_ORYME</name>
<evidence type="ECO:0000256" key="1">
    <source>
        <dbReference type="SAM" id="MobiDB-lite"/>
    </source>
</evidence>
<comment type="caution">
    <text evidence="3">The sequence shown here is derived from an EMBL/GenBank/DDBJ whole genome shotgun (WGS) entry which is preliminary data.</text>
</comment>
<sequence>MLSGRRPSLTASFLWFLLLFPRCSSVTSLLRREVERRPREKRLQLVRFDLRWIRDLTSLSGHQTPDRCSHPRERARHRNSALCCSDAQVKHLRNPPPPAAREATEVPQDSALRRSTNQFSARRLQLRSRTFLQRLQGYGLS</sequence>
<dbReference type="AlphaFoldDB" id="A0A834KWC4"/>
<evidence type="ECO:0000313" key="3">
    <source>
        <dbReference type="EMBL" id="KAF6734007.1"/>
    </source>
</evidence>
<gene>
    <name evidence="3" type="ORF">FQA47_001917</name>
</gene>
<feature type="signal peptide" evidence="2">
    <location>
        <begin position="1"/>
        <end position="25"/>
    </location>
</feature>
<dbReference type="Proteomes" id="UP000646548">
    <property type="component" value="Unassembled WGS sequence"/>
</dbReference>
<feature type="chain" id="PRO_5032389686" description="Secreted protein" evidence="2">
    <location>
        <begin position="26"/>
        <end position="141"/>
    </location>
</feature>
<reference evidence="3" key="1">
    <citation type="journal article" name="BMC Genomics">
        <title>Long-read sequencing and de novo genome assembly of marine medaka (Oryzias melastigma).</title>
        <authorList>
            <person name="Liang P."/>
            <person name="Saqib H.S.A."/>
            <person name="Ni X."/>
            <person name="Shen Y."/>
        </authorList>
    </citation>
    <scope>NUCLEOTIDE SEQUENCE</scope>
    <source>
        <strain evidence="3">Bigg-433</strain>
    </source>
</reference>
<accession>A0A834KWC4</accession>
<feature type="region of interest" description="Disordered" evidence="1">
    <location>
        <begin position="91"/>
        <end position="117"/>
    </location>
</feature>
<protein>
    <recommendedName>
        <fullName evidence="5">Secreted protein</fullName>
    </recommendedName>
</protein>
<organism evidence="3 4">
    <name type="scientific">Oryzias melastigma</name>
    <name type="common">Marine medaka</name>
    <dbReference type="NCBI Taxonomy" id="30732"/>
    <lineage>
        <taxon>Eukaryota</taxon>
        <taxon>Metazoa</taxon>
        <taxon>Chordata</taxon>
        <taxon>Craniata</taxon>
        <taxon>Vertebrata</taxon>
        <taxon>Euteleostomi</taxon>
        <taxon>Actinopterygii</taxon>
        <taxon>Neopterygii</taxon>
        <taxon>Teleostei</taxon>
        <taxon>Neoteleostei</taxon>
        <taxon>Acanthomorphata</taxon>
        <taxon>Ovalentaria</taxon>
        <taxon>Atherinomorphae</taxon>
        <taxon>Beloniformes</taxon>
        <taxon>Adrianichthyidae</taxon>
        <taxon>Oryziinae</taxon>
        <taxon>Oryzias</taxon>
    </lineage>
</organism>
<evidence type="ECO:0008006" key="5">
    <source>
        <dbReference type="Google" id="ProtNLM"/>
    </source>
</evidence>
<proteinExistence type="predicted"/>
<keyword evidence="2" id="KW-0732">Signal</keyword>